<keyword evidence="2 3" id="KW-0539">Nucleus</keyword>
<reference evidence="5 6" key="1">
    <citation type="submission" date="2014-05" db="EMBL/GenBank/DDBJ databases">
        <title>Draft genome sequence of a rare smut relative, Tilletiaria anomala UBC 951.</title>
        <authorList>
            <consortium name="DOE Joint Genome Institute"/>
            <person name="Toome M."/>
            <person name="Kuo A."/>
            <person name="Henrissat B."/>
            <person name="Lipzen A."/>
            <person name="Tritt A."/>
            <person name="Yoshinaga Y."/>
            <person name="Zane M."/>
            <person name="Barry K."/>
            <person name="Grigoriev I.V."/>
            <person name="Spatafora J.W."/>
            <person name="Aimea M.C."/>
        </authorList>
    </citation>
    <scope>NUCLEOTIDE SEQUENCE [LARGE SCALE GENOMIC DNA]</scope>
    <source>
        <strain evidence="5 6">UBC 951</strain>
    </source>
</reference>
<keyword evidence="3" id="KW-0963">Cytoplasm</keyword>
<evidence type="ECO:0000256" key="2">
    <source>
        <dbReference type="ARBA" id="ARBA00023242"/>
    </source>
</evidence>
<dbReference type="AlphaFoldDB" id="A0A066VBM0"/>
<dbReference type="GO" id="GO:0071630">
    <property type="term" value="P:nuclear protein quality control by the ubiquitin-proteasome system"/>
    <property type="evidence" value="ECO:0007669"/>
    <property type="project" value="UniProtKB-UniRule"/>
</dbReference>
<feature type="compositionally biased region" description="Polar residues" evidence="4">
    <location>
        <begin position="107"/>
        <end position="116"/>
    </location>
</feature>
<dbReference type="GO" id="GO:0031144">
    <property type="term" value="P:proteasome localization"/>
    <property type="evidence" value="ECO:0007669"/>
    <property type="project" value="UniProtKB-UniRule"/>
</dbReference>
<comment type="function">
    <text evidence="3">Involved in ubiquitin-mediated protein degradation. Regulatory factor in the ubiquitin/proteasome pathway that controls the turnover of proteasome substrates. Targets proteasomes to the nucleus and facilitates the degradation of nuclear proteins.</text>
</comment>
<dbReference type="Pfam" id="PF08559">
    <property type="entry name" value="Cut8"/>
    <property type="match status" value="1"/>
</dbReference>
<dbReference type="GO" id="GO:0070628">
    <property type="term" value="F:proteasome binding"/>
    <property type="evidence" value="ECO:0007669"/>
    <property type="project" value="TreeGrafter"/>
</dbReference>
<protein>
    <recommendedName>
        <fullName evidence="3">Tethering factor for nuclear proteasome STS1</fullName>
    </recommendedName>
</protein>
<dbReference type="GO" id="GO:0031965">
    <property type="term" value="C:nuclear membrane"/>
    <property type="evidence" value="ECO:0007669"/>
    <property type="project" value="TreeGrafter"/>
</dbReference>
<proteinExistence type="inferred from homology"/>
<dbReference type="EMBL" id="JMSN01000108">
    <property type="protein sequence ID" value="KDN39152.1"/>
    <property type="molecule type" value="Genomic_DNA"/>
</dbReference>
<organism evidence="5 6">
    <name type="scientific">Tilletiaria anomala (strain ATCC 24038 / CBS 436.72 / UBC 951)</name>
    <dbReference type="NCBI Taxonomy" id="1037660"/>
    <lineage>
        <taxon>Eukaryota</taxon>
        <taxon>Fungi</taxon>
        <taxon>Dikarya</taxon>
        <taxon>Basidiomycota</taxon>
        <taxon>Ustilaginomycotina</taxon>
        <taxon>Exobasidiomycetes</taxon>
        <taxon>Georgefischeriales</taxon>
        <taxon>Tilletiariaceae</taxon>
        <taxon>Tilletiaria</taxon>
    </lineage>
</organism>
<dbReference type="GO" id="GO:0015031">
    <property type="term" value="P:protein transport"/>
    <property type="evidence" value="ECO:0007669"/>
    <property type="project" value="UniProtKB-UniRule"/>
</dbReference>
<keyword evidence="3" id="KW-0653">Protein transport</keyword>
<feature type="compositionally biased region" description="Low complexity" evidence="4">
    <location>
        <begin position="29"/>
        <end position="42"/>
    </location>
</feature>
<dbReference type="RefSeq" id="XP_013240933.1">
    <property type="nucleotide sequence ID" value="XM_013385479.1"/>
</dbReference>
<comment type="caution">
    <text evidence="5">The sequence shown here is derived from an EMBL/GenBank/DDBJ whole genome shotgun (WGS) entry which is preliminary data.</text>
</comment>
<evidence type="ECO:0000256" key="3">
    <source>
        <dbReference type="RuleBase" id="RU368013"/>
    </source>
</evidence>
<feature type="region of interest" description="Disordered" evidence="4">
    <location>
        <begin position="565"/>
        <end position="593"/>
    </location>
</feature>
<keyword evidence="3" id="KW-0813">Transport</keyword>
<sequence>MGPTLPAQVEMESPLAGPSSRPFSNFQTSSSQGPQHLQQQQHRVVFQPSAVSGAPSALGFGFGIGSSLGGNNELRTVFQATPSGAKNTVGFGSGLGGAVGSPPYSFANRQTATKSQGPFWASRSSQVQAAAADSHPKRRKSISSDESDDDGDASISSPGKRRLGVAAGNGSQLHRLLSNSQQSDARQLVPKKMRTGFAASPSLLDDLRQSLPTQAPIPSQPEQDDDFLLACTLKSSAVASSELQPSRRCAAAKRPASAVAKDALARTAAKCELDVGEMLSWMDRPSLLSLLQRLLDESHDRDAVREQIIHLLPNPTLEIANAALDEAEKGVHTAMPGNVPNLRPEYVWSRIRSPIAEFAKTALRYLPFFGVESKPVHGYDHSSSPSPLPAPTHPATSFAFLHTVTSRALSLEAMLPPVPSSFLTFPESSSLDTSCGATTYTDINIFSSASGEKSFASYIPTPLRSPASPDAIFTLLMPALLNAWQAFGVYISHAANEQGRIFSQEHLTSWFEALSSLSIATPQGGDGTQGEGKVEVRFIRQAAGHLGQRLYADCGWMLGKHRAAAEHSGQHHQQPSTRKRRGSFMDEGEHEEL</sequence>
<dbReference type="PANTHER" id="PTHR28032">
    <property type="entry name" value="FI02826P"/>
    <property type="match status" value="1"/>
</dbReference>
<keyword evidence="6" id="KW-1185">Reference proteome</keyword>
<dbReference type="STRING" id="1037660.A0A066VBM0"/>
<dbReference type="InterPro" id="IPR013868">
    <property type="entry name" value="Cut8/Sts1_fam"/>
</dbReference>
<name>A0A066VBM0_TILAU</name>
<gene>
    <name evidence="5" type="ORF">K437DRAFT_270364</name>
</gene>
<evidence type="ECO:0000313" key="6">
    <source>
        <dbReference type="Proteomes" id="UP000027361"/>
    </source>
</evidence>
<comment type="similarity">
    <text evidence="1 3">Belongs to the cut8/STS1 family.</text>
</comment>
<dbReference type="PANTHER" id="PTHR28032:SF1">
    <property type="entry name" value="FI02826P"/>
    <property type="match status" value="1"/>
</dbReference>
<evidence type="ECO:0000313" key="5">
    <source>
        <dbReference type="EMBL" id="KDN39152.1"/>
    </source>
</evidence>
<dbReference type="HOGENOM" id="CLU_513054_0_0_1"/>
<comment type="subcellular location">
    <subcellularLocation>
        <location evidence="3">Cytoplasm</location>
    </subcellularLocation>
    <subcellularLocation>
        <location evidence="3">Nucleus</location>
    </subcellularLocation>
</comment>
<dbReference type="GeneID" id="25266169"/>
<evidence type="ECO:0000256" key="1">
    <source>
        <dbReference type="ARBA" id="ARBA00006199"/>
    </source>
</evidence>
<feature type="compositionally biased region" description="Low complexity" evidence="4">
    <location>
        <begin position="121"/>
        <end position="133"/>
    </location>
</feature>
<evidence type="ECO:0000256" key="4">
    <source>
        <dbReference type="SAM" id="MobiDB-lite"/>
    </source>
</evidence>
<dbReference type="Proteomes" id="UP000027361">
    <property type="component" value="Unassembled WGS sequence"/>
</dbReference>
<dbReference type="InterPro" id="IPR038422">
    <property type="entry name" value="Cut8/Sts1_sf"/>
</dbReference>
<feature type="region of interest" description="Disordered" evidence="4">
    <location>
        <begin position="1"/>
        <end position="42"/>
    </location>
</feature>
<dbReference type="InParanoid" id="A0A066VBM0"/>
<accession>A0A066VBM0</accession>
<comment type="subunit">
    <text evidence="3">Binds the proteasome.</text>
</comment>
<feature type="region of interest" description="Disordered" evidence="4">
    <location>
        <begin position="106"/>
        <end position="165"/>
    </location>
</feature>
<dbReference type="OMA" id="NHQIPFN"/>
<dbReference type="Gene3D" id="1.20.58.1590">
    <property type="entry name" value="Tethering factor for nuclear proteasome Cut8/Sts1"/>
    <property type="match status" value="1"/>
</dbReference>
<dbReference type="GO" id="GO:0005737">
    <property type="term" value="C:cytoplasm"/>
    <property type="evidence" value="ECO:0007669"/>
    <property type="project" value="UniProtKB-SubCell"/>
</dbReference>
<dbReference type="OrthoDB" id="10061064at2759"/>